<reference evidence="1 2" key="1">
    <citation type="submission" date="2019-11" db="EMBL/GenBank/DDBJ databases">
        <title>Type strains purchased from KCTC, JCM and DSMZ.</title>
        <authorList>
            <person name="Lu H."/>
        </authorList>
    </citation>
    <scope>NUCLEOTIDE SEQUENCE [LARGE SCALE GENOMIC DNA]</scope>
    <source>
        <strain evidence="1 2">KCTC 22382</strain>
    </source>
</reference>
<evidence type="ECO:0000313" key="1">
    <source>
        <dbReference type="EMBL" id="MTV39600.1"/>
    </source>
</evidence>
<dbReference type="Proteomes" id="UP000475582">
    <property type="component" value="Unassembled WGS sequence"/>
</dbReference>
<dbReference type="OrthoDB" id="9801841at2"/>
<dbReference type="Pfam" id="PF09867">
    <property type="entry name" value="TagF_N"/>
    <property type="match status" value="1"/>
</dbReference>
<accession>A0A6L6PKJ9</accession>
<dbReference type="RefSeq" id="WP_155465373.1">
    <property type="nucleotide sequence ID" value="NZ_WNKY01000021.1"/>
</dbReference>
<dbReference type="NCBIfam" id="TIGR03373">
    <property type="entry name" value="VI_minor_4"/>
    <property type="match status" value="1"/>
</dbReference>
<dbReference type="EMBL" id="WNKY01000021">
    <property type="protein sequence ID" value="MTV39600.1"/>
    <property type="molecule type" value="Genomic_DNA"/>
</dbReference>
<comment type="caution">
    <text evidence="1">The sequence shown here is derived from an EMBL/GenBank/DDBJ whole genome shotgun (WGS) entry which is preliminary data.</text>
</comment>
<evidence type="ECO:0000313" key="2">
    <source>
        <dbReference type="Proteomes" id="UP000475582"/>
    </source>
</evidence>
<organism evidence="1 2">
    <name type="scientific">Duganella radicis</name>
    <dbReference type="NCBI Taxonomy" id="551988"/>
    <lineage>
        <taxon>Bacteria</taxon>
        <taxon>Pseudomonadati</taxon>
        <taxon>Pseudomonadota</taxon>
        <taxon>Betaproteobacteria</taxon>
        <taxon>Burkholderiales</taxon>
        <taxon>Oxalobacteraceae</taxon>
        <taxon>Telluria group</taxon>
        <taxon>Duganella</taxon>
    </lineage>
</organism>
<dbReference type="Gene3D" id="3.40.1730.10">
    <property type="entry name" value="pa0076 domain"/>
    <property type="match status" value="1"/>
</dbReference>
<protein>
    <submittedName>
        <fullName evidence="1">Type VI secretion system-associated protein TagF</fullName>
    </submittedName>
</protein>
<dbReference type="InterPro" id="IPR017748">
    <property type="entry name" value="TagF"/>
</dbReference>
<dbReference type="InterPro" id="IPR038225">
    <property type="entry name" value="TagF_sf"/>
</dbReference>
<sequence length="322" mass="35241">MKRGPRPAHIGYFGKLPARGDFIKAADNPALASLLDDWLAEVMNVLSADPRWKLNYDAMRPLHFAFVGTRSRRAIAGHLAASSDSSGRRYPFLSMTAIEVDKPATFLPRSPVILSSLWAELDLLIADVLDASDPEAALQALSGARVEIDPADRMHEQSFADFLDRHTVSALEAMLGSTSVRRTLLAIGLLLQPVRRSGAERLDKSLVLPLPLSSRQRDLVAAFWLDLIAPFLQQADFELSLFLADLRGQPSFVIGFGGAAPETLAAIIDPHSAAEQQIHFDYAGWVDELIASDARVQKLSAYLEQGQLSLSSVQALFHETFA</sequence>
<gene>
    <name evidence="1" type="primary">tagF</name>
    <name evidence="1" type="ORF">GM676_18730</name>
</gene>
<keyword evidence="2" id="KW-1185">Reference proteome</keyword>
<dbReference type="AlphaFoldDB" id="A0A6L6PKJ9"/>
<proteinExistence type="predicted"/>
<name>A0A6L6PKJ9_9BURK</name>